<comment type="similarity">
    <text evidence="2">Belongs to the metallo-dependent hydrolases superfamily. ACMSD family.</text>
</comment>
<comment type="pathway">
    <text evidence="1">Secondary metabolite metabolism; quinolate metabolism.</text>
</comment>
<evidence type="ECO:0000259" key="11">
    <source>
        <dbReference type="Pfam" id="PF04909"/>
    </source>
</evidence>
<evidence type="ECO:0000256" key="7">
    <source>
        <dbReference type="ARBA" id="ARBA00022793"/>
    </source>
</evidence>
<accession>A0ABS3R8J8</accession>
<evidence type="ECO:0000256" key="5">
    <source>
        <dbReference type="ARBA" id="ARBA00021214"/>
    </source>
</evidence>
<evidence type="ECO:0000256" key="10">
    <source>
        <dbReference type="ARBA" id="ARBA00031120"/>
    </source>
</evidence>
<evidence type="ECO:0000256" key="6">
    <source>
        <dbReference type="ARBA" id="ARBA00022723"/>
    </source>
</evidence>
<evidence type="ECO:0000313" key="13">
    <source>
        <dbReference type="Proteomes" id="UP000666915"/>
    </source>
</evidence>
<evidence type="ECO:0000256" key="3">
    <source>
        <dbReference type="ARBA" id="ARBA00011245"/>
    </source>
</evidence>
<name>A0ABS3R8J8_9ACTN</name>
<comment type="subunit">
    <text evidence="3">Monomer.</text>
</comment>
<organism evidence="12 13">
    <name type="scientific">Actinomadura nitritigenes</name>
    <dbReference type="NCBI Taxonomy" id="134602"/>
    <lineage>
        <taxon>Bacteria</taxon>
        <taxon>Bacillati</taxon>
        <taxon>Actinomycetota</taxon>
        <taxon>Actinomycetes</taxon>
        <taxon>Streptosporangiales</taxon>
        <taxon>Thermomonosporaceae</taxon>
        <taxon>Actinomadura</taxon>
    </lineage>
</organism>
<evidence type="ECO:0000313" key="12">
    <source>
        <dbReference type="EMBL" id="MBO2442556.1"/>
    </source>
</evidence>
<evidence type="ECO:0000256" key="9">
    <source>
        <dbReference type="ARBA" id="ARBA00023239"/>
    </source>
</evidence>
<keyword evidence="7" id="KW-0210">Decarboxylase</keyword>
<reference evidence="12 13" key="1">
    <citation type="submission" date="2021-03" db="EMBL/GenBank/DDBJ databases">
        <authorList>
            <person name="Kanchanasin P."/>
            <person name="Saeng-In P."/>
            <person name="Phongsopitanun W."/>
            <person name="Yuki M."/>
            <person name="Kudo T."/>
            <person name="Ohkuma M."/>
            <person name="Tanasupawat S."/>
        </authorList>
    </citation>
    <scope>NUCLEOTIDE SEQUENCE [LARGE SCALE GENOMIC DNA]</scope>
    <source>
        <strain evidence="12 13">L46</strain>
    </source>
</reference>
<keyword evidence="9" id="KW-0456">Lyase</keyword>
<dbReference type="PANTHER" id="PTHR21240:SF27">
    <property type="entry name" value="2-AMINO-3-CARBOXYMUCONATE-6-SEMIALDEHYDE DECARBOXYLASE"/>
    <property type="match status" value="1"/>
</dbReference>
<comment type="caution">
    <text evidence="12">The sequence shown here is derived from an EMBL/GenBank/DDBJ whole genome shotgun (WGS) entry which is preliminary data.</text>
</comment>
<gene>
    <name evidence="12" type="ORF">J4557_34015</name>
</gene>
<dbReference type="EMBL" id="JAGEOK010000026">
    <property type="protein sequence ID" value="MBO2442556.1"/>
    <property type="molecule type" value="Genomic_DNA"/>
</dbReference>
<protein>
    <recommendedName>
        <fullName evidence="5">2-amino-3-carboxymuconate-6-semialdehyde decarboxylase</fullName>
        <ecNumber evidence="4">4.1.1.45</ecNumber>
    </recommendedName>
    <alternativeName>
        <fullName evidence="10">Picolinate carboxylase</fullName>
    </alternativeName>
</protein>
<keyword evidence="6" id="KW-0479">Metal-binding</keyword>
<dbReference type="Proteomes" id="UP000666915">
    <property type="component" value="Unassembled WGS sequence"/>
</dbReference>
<dbReference type="Gene3D" id="3.20.20.140">
    <property type="entry name" value="Metal-dependent hydrolases"/>
    <property type="match status" value="1"/>
</dbReference>
<dbReference type="SUPFAM" id="SSF51556">
    <property type="entry name" value="Metallo-dependent hydrolases"/>
    <property type="match status" value="1"/>
</dbReference>
<dbReference type="InterPro" id="IPR032466">
    <property type="entry name" value="Metal_Hydrolase"/>
</dbReference>
<dbReference type="EC" id="4.1.1.45" evidence="4"/>
<proteinExistence type="inferred from homology"/>
<evidence type="ECO:0000256" key="8">
    <source>
        <dbReference type="ARBA" id="ARBA00022833"/>
    </source>
</evidence>
<evidence type="ECO:0000256" key="4">
    <source>
        <dbReference type="ARBA" id="ARBA00012365"/>
    </source>
</evidence>
<keyword evidence="8" id="KW-0862">Zinc</keyword>
<evidence type="ECO:0000256" key="1">
    <source>
        <dbReference type="ARBA" id="ARBA00005079"/>
    </source>
</evidence>
<keyword evidence="13" id="KW-1185">Reference proteome</keyword>
<dbReference type="PANTHER" id="PTHR21240">
    <property type="entry name" value="2-AMINO-3-CARBOXYLMUCONATE-6-SEMIALDEHYDE DECARBOXYLASE"/>
    <property type="match status" value="1"/>
</dbReference>
<dbReference type="Pfam" id="PF04909">
    <property type="entry name" value="Amidohydro_2"/>
    <property type="match status" value="1"/>
</dbReference>
<evidence type="ECO:0000256" key="2">
    <source>
        <dbReference type="ARBA" id="ARBA00005871"/>
    </source>
</evidence>
<dbReference type="RefSeq" id="WP_208270877.1">
    <property type="nucleotide sequence ID" value="NZ_BAAAGM010000056.1"/>
</dbReference>
<dbReference type="InterPro" id="IPR032465">
    <property type="entry name" value="ACMSD"/>
</dbReference>
<feature type="domain" description="Amidohydrolase-related" evidence="11">
    <location>
        <begin position="4"/>
        <end position="328"/>
    </location>
</feature>
<sequence>MTVIDVHAHAFPRLGRAEGRTLADRDEPWLRVHGDGTGMMMSGDREYRPVEEGLWDPGRRVADMDAAGVDVQAVSSTPLMFGYAAEPSRAADWCDLVNDRILAFCADAPDRLLPLCQVPLQDPALACEVATRAAAAGHRGVHVGNHVGDRNLDDPGITGFLAHCARIGLPVLVHPWDMLGADRMRGHMLPWLSGMPAETQLSILGLMLSGAFERIPASLRLCFCHGGGSLAFTLGRADNAWHRRDIVRADSPRPPSEYTDRFFVDSAVFDPRALRLLVEVMGADRVMLGTDYPFPLGEQEPGATIRACPGIDDADRAKLLGGNAQAFFATAAPPEAAVPAASVEATDVTGTAVAGSAS</sequence>
<dbReference type="InterPro" id="IPR006680">
    <property type="entry name" value="Amidohydro-rel"/>
</dbReference>